<reference evidence="11 12" key="1">
    <citation type="submission" date="2020-04" db="EMBL/GenBank/DDBJ databases">
        <title>MicrobeNet Type strains.</title>
        <authorList>
            <person name="Nicholson A.C."/>
        </authorList>
    </citation>
    <scope>NUCLEOTIDE SEQUENCE [LARGE SCALE GENOMIC DNA]</scope>
    <source>
        <strain evidence="11 12">ATCC BAA-788</strain>
    </source>
</reference>
<dbReference type="GO" id="GO:0005737">
    <property type="term" value="C:cytoplasm"/>
    <property type="evidence" value="ECO:0007669"/>
    <property type="project" value="UniProtKB-SubCell"/>
</dbReference>
<dbReference type="Pfam" id="PF21948">
    <property type="entry name" value="LplA-B_cat"/>
    <property type="match status" value="1"/>
</dbReference>
<dbReference type="CDD" id="cd16444">
    <property type="entry name" value="LipB"/>
    <property type="match status" value="1"/>
</dbReference>
<dbReference type="PIRSF" id="PIRSF016262">
    <property type="entry name" value="LPLase"/>
    <property type="match status" value="1"/>
</dbReference>
<feature type="binding site" evidence="5 8">
    <location>
        <begin position="74"/>
        <end position="81"/>
    </location>
    <ligand>
        <name>substrate</name>
    </ligand>
</feature>
<dbReference type="EC" id="2.3.1.181" evidence="5 6"/>
<dbReference type="GO" id="GO:0033819">
    <property type="term" value="F:lipoyl(octanoyl) transferase activity"/>
    <property type="evidence" value="ECO:0007669"/>
    <property type="project" value="UniProtKB-EC"/>
</dbReference>
<evidence type="ECO:0000256" key="1">
    <source>
        <dbReference type="ARBA" id="ARBA00004821"/>
    </source>
</evidence>
<comment type="miscellaneous">
    <text evidence="5">In the reaction, the free carboxyl group of octanoic acid is attached via an amide linkage to the epsilon-amino group of a specific lysine residue of lipoyl domains of lipoate-dependent enzymes.</text>
</comment>
<dbReference type="InterPro" id="IPR020605">
    <property type="entry name" value="Octanoyltransferase_CS"/>
</dbReference>
<dbReference type="RefSeq" id="WP_168630566.1">
    <property type="nucleotide sequence ID" value="NZ_BONL01000006.1"/>
</dbReference>
<evidence type="ECO:0000256" key="6">
    <source>
        <dbReference type="PIRNR" id="PIRNR016262"/>
    </source>
</evidence>
<comment type="function">
    <text evidence="4 5 6">Catalyzes the transfer of endogenously produced octanoic acid from octanoyl-acyl-carrier-protein onto the lipoyl domains of lipoate-dependent enzymes. Lipoyl-ACP can also act as a substrate although octanoyl-ACP is likely to be the physiological substrate.</text>
</comment>
<sequence length="227" mass="24163">MLPTIERGIDGPPLDYREGWTLQRTLHDDVASGARPGTLLLCQHAPVYTAGRRAHRSEFPDPALTDTPVVPVDRGGRVTWHGPGQLIGYPIVRLRMPLDVVAYVHTLEEALIRVAAGFGVAAGRVEGRSGVWVRRPGAPDAKLAAIGVRVAREVTMHGFALNVDHPLTPYDLIVPCGLPDAGVTTLAAETGRPITVRDVLPAVVEALTELLPSVAELAPATAEEVPA</sequence>
<keyword evidence="2 5" id="KW-0808">Transferase</keyword>
<gene>
    <name evidence="5 11" type="primary">lipB</name>
    <name evidence="11" type="ORF">HGA03_12240</name>
</gene>
<keyword evidence="3 5" id="KW-0012">Acyltransferase</keyword>
<keyword evidence="12" id="KW-1185">Reference proteome</keyword>
<dbReference type="UniPathway" id="UPA00538">
    <property type="reaction ID" value="UER00592"/>
</dbReference>
<dbReference type="NCBIfam" id="TIGR00214">
    <property type="entry name" value="lipB"/>
    <property type="match status" value="1"/>
</dbReference>
<organism evidence="11 12">
    <name type="scientific">Cellulomonas denverensis</name>
    <dbReference type="NCBI Taxonomy" id="264297"/>
    <lineage>
        <taxon>Bacteria</taxon>
        <taxon>Bacillati</taxon>
        <taxon>Actinomycetota</taxon>
        <taxon>Actinomycetes</taxon>
        <taxon>Micrococcales</taxon>
        <taxon>Cellulomonadaceae</taxon>
        <taxon>Cellulomonas</taxon>
    </lineage>
</organism>
<dbReference type="HAMAP" id="MF_00013">
    <property type="entry name" value="LipB"/>
    <property type="match status" value="1"/>
</dbReference>
<feature type="binding site" evidence="5 8">
    <location>
        <begin position="158"/>
        <end position="160"/>
    </location>
    <ligand>
        <name>substrate</name>
    </ligand>
</feature>
<dbReference type="InterPro" id="IPR000544">
    <property type="entry name" value="Octanoyltransferase"/>
</dbReference>
<evidence type="ECO:0000313" key="12">
    <source>
        <dbReference type="Proteomes" id="UP000581206"/>
    </source>
</evidence>
<comment type="subcellular location">
    <subcellularLocation>
        <location evidence="5">Cytoplasm</location>
    </subcellularLocation>
</comment>
<protein>
    <recommendedName>
        <fullName evidence="5 6">Octanoyltransferase</fullName>
        <ecNumber evidence="5 6">2.3.1.181</ecNumber>
    </recommendedName>
    <alternativeName>
        <fullName evidence="5">Lipoate-protein ligase B</fullName>
    </alternativeName>
    <alternativeName>
        <fullName evidence="5">Lipoyl/octanoyl transferase</fullName>
    </alternativeName>
    <alternativeName>
        <fullName evidence="5">Octanoyl-[acyl-carrier-protein]-protein N-octanoyltransferase</fullName>
    </alternativeName>
</protein>
<evidence type="ECO:0000256" key="9">
    <source>
        <dbReference type="PIRSR" id="PIRSR016262-3"/>
    </source>
</evidence>
<feature type="domain" description="BPL/LPL catalytic" evidence="10">
    <location>
        <begin position="33"/>
        <end position="215"/>
    </location>
</feature>
<keyword evidence="5" id="KW-0963">Cytoplasm</keyword>
<dbReference type="PROSITE" id="PS01313">
    <property type="entry name" value="LIPB"/>
    <property type="match status" value="1"/>
</dbReference>
<dbReference type="GO" id="GO:0009249">
    <property type="term" value="P:protein lipoylation"/>
    <property type="evidence" value="ECO:0007669"/>
    <property type="project" value="InterPro"/>
</dbReference>
<dbReference type="PANTHER" id="PTHR10993:SF7">
    <property type="entry name" value="LIPOYLTRANSFERASE 2, MITOCHONDRIAL-RELATED"/>
    <property type="match status" value="1"/>
</dbReference>
<evidence type="ECO:0000256" key="4">
    <source>
        <dbReference type="ARBA" id="ARBA00024732"/>
    </source>
</evidence>
<feature type="site" description="Lowers pKa of active site Cys" evidence="5 9">
    <location>
        <position position="142"/>
    </location>
</feature>
<dbReference type="InterPro" id="IPR004143">
    <property type="entry name" value="BPL_LPL_catalytic"/>
</dbReference>
<comment type="catalytic activity">
    <reaction evidence="5 6">
        <text>octanoyl-[ACP] + L-lysyl-[protein] = N(6)-octanoyl-L-lysyl-[protein] + holo-[ACP] + H(+)</text>
        <dbReference type="Rhea" id="RHEA:17665"/>
        <dbReference type="Rhea" id="RHEA-COMP:9636"/>
        <dbReference type="Rhea" id="RHEA-COMP:9685"/>
        <dbReference type="Rhea" id="RHEA-COMP:9752"/>
        <dbReference type="Rhea" id="RHEA-COMP:9928"/>
        <dbReference type="ChEBI" id="CHEBI:15378"/>
        <dbReference type="ChEBI" id="CHEBI:29969"/>
        <dbReference type="ChEBI" id="CHEBI:64479"/>
        <dbReference type="ChEBI" id="CHEBI:78463"/>
        <dbReference type="ChEBI" id="CHEBI:78809"/>
        <dbReference type="EC" id="2.3.1.181"/>
    </reaction>
</comment>
<feature type="binding site" evidence="5 8">
    <location>
        <begin position="145"/>
        <end position="147"/>
    </location>
    <ligand>
        <name>substrate</name>
    </ligand>
</feature>
<evidence type="ECO:0000259" key="10">
    <source>
        <dbReference type="PROSITE" id="PS51733"/>
    </source>
</evidence>
<dbReference type="AlphaFoldDB" id="A0A7X6KW99"/>
<dbReference type="SUPFAM" id="SSF55681">
    <property type="entry name" value="Class II aaRS and biotin synthetases"/>
    <property type="match status" value="1"/>
</dbReference>
<dbReference type="Proteomes" id="UP000581206">
    <property type="component" value="Unassembled WGS sequence"/>
</dbReference>
<evidence type="ECO:0000313" key="11">
    <source>
        <dbReference type="EMBL" id="NKY23432.1"/>
    </source>
</evidence>
<comment type="pathway">
    <text evidence="1 5 6">Protein modification; protein lipoylation via endogenous pathway; protein N(6)-(lipoyl)lysine from octanoyl-[acyl-carrier-protein]: step 1/2.</text>
</comment>
<evidence type="ECO:0000256" key="8">
    <source>
        <dbReference type="PIRSR" id="PIRSR016262-2"/>
    </source>
</evidence>
<dbReference type="EMBL" id="JAAXOX010000006">
    <property type="protein sequence ID" value="NKY23432.1"/>
    <property type="molecule type" value="Genomic_DNA"/>
</dbReference>
<dbReference type="PANTHER" id="PTHR10993">
    <property type="entry name" value="OCTANOYLTRANSFERASE"/>
    <property type="match status" value="1"/>
</dbReference>
<accession>A0A7X6KW99</accession>
<evidence type="ECO:0000256" key="7">
    <source>
        <dbReference type="PIRSR" id="PIRSR016262-1"/>
    </source>
</evidence>
<evidence type="ECO:0000256" key="5">
    <source>
        <dbReference type="HAMAP-Rule" id="MF_00013"/>
    </source>
</evidence>
<evidence type="ECO:0000256" key="3">
    <source>
        <dbReference type="ARBA" id="ARBA00023315"/>
    </source>
</evidence>
<comment type="similarity">
    <text evidence="5 6">Belongs to the LipB family.</text>
</comment>
<evidence type="ECO:0000256" key="2">
    <source>
        <dbReference type="ARBA" id="ARBA00022679"/>
    </source>
</evidence>
<feature type="active site" description="Acyl-thioester intermediate" evidence="5 7">
    <location>
        <position position="176"/>
    </location>
</feature>
<dbReference type="PROSITE" id="PS51733">
    <property type="entry name" value="BPL_LPL_CATALYTIC"/>
    <property type="match status" value="1"/>
</dbReference>
<comment type="caution">
    <text evidence="11">The sequence shown here is derived from an EMBL/GenBank/DDBJ whole genome shotgun (WGS) entry which is preliminary data.</text>
</comment>
<dbReference type="NCBIfam" id="NF010925">
    <property type="entry name" value="PRK14345.1"/>
    <property type="match status" value="1"/>
</dbReference>
<dbReference type="Gene3D" id="3.30.930.10">
    <property type="entry name" value="Bira Bifunctional Protein, Domain 2"/>
    <property type="match status" value="1"/>
</dbReference>
<dbReference type="InterPro" id="IPR045864">
    <property type="entry name" value="aa-tRNA-synth_II/BPL/LPL"/>
</dbReference>
<name>A0A7X6KW99_9CELL</name>
<proteinExistence type="inferred from homology"/>